<evidence type="ECO:0000313" key="2">
    <source>
        <dbReference type="EMBL" id="NJP17227.1"/>
    </source>
</evidence>
<comment type="caution">
    <text evidence="2">The sequence shown here is derived from an EMBL/GenBank/DDBJ whole genome shotgun (WGS) entry which is preliminary data.</text>
</comment>
<keyword evidence="1" id="KW-0732">Signal</keyword>
<accession>A0ABX0YYW3</accession>
<organism evidence="2 3">
    <name type="scientific">Streptomyces thermoviolaceus subsp. thermoviolaceus</name>
    <dbReference type="NCBI Taxonomy" id="66860"/>
    <lineage>
        <taxon>Bacteria</taxon>
        <taxon>Bacillati</taxon>
        <taxon>Actinomycetota</taxon>
        <taxon>Actinomycetes</taxon>
        <taxon>Kitasatosporales</taxon>
        <taxon>Streptomycetaceae</taxon>
        <taxon>Streptomyces</taxon>
    </lineage>
</organism>
<proteinExistence type="predicted"/>
<feature type="signal peptide" evidence="1">
    <location>
        <begin position="1"/>
        <end position="33"/>
    </location>
</feature>
<evidence type="ECO:0000313" key="3">
    <source>
        <dbReference type="Proteomes" id="UP000635996"/>
    </source>
</evidence>
<sequence>MKRGLTRRLRAVGLAVLAGSWLLALAPADGAQAAPTRCPGHQVRILPFSAGAVHVFRRHGYVCALTVAARPGTARPVSVSVQARGSLPVSAVGRRSHRAGPVTVHTGHRCVRVAGSVGTRSVRSGWILC</sequence>
<reference evidence="2 3" key="1">
    <citation type="submission" date="2020-03" db="EMBL/GenBank/DDBJ databases">
        <title>WGS of actinomycetes isolated from Thailand.</title>
        <authorList>
            <person name="Thawai C."/>
        </authorList>
    </citation>
    <scope>NUCLEOTIDE SEQUENCE [LARGE SCALE GENOMIC DNA]</scope>
    <source>
        <strain evidence="2 3">NBRC 13905</strain>
    </source>
</reference>
<keyword evidence="3" id="KW-1185">Reference proteome</keyword>
<dbReference type="Proteomes" id="UP000635996">
    <property type="component" value="Unassembled WGS sequence"/>
</dbReference>
<evidence type="ECO:0000256" key="1">
    <source>
        <dbReference type="SAM" id="SignalP"/>
    </source>
</evidence>
<evidence type="ECO:0008006" key="4">
    <source>
        <dbReference type="Google" id="ProtNLM"/>
    </source>
</evidence>
<protein>
    <recommendedName>
        <fullName evidence="4">Secreted protein</fullName>
    </recommendedName>
</protein>
<feature type="chain" id="PRO_5046875758" description="Secreted protein" evidence="1">
    <location>
        <begin position="34"/>
        <end position="129"/>
    </location>
</feature>
<gene>
    <name evidence="2" type="ORF">HCJ95_23860</name>
</gene>
<dbReference type="RefSeq" id="WP_168132362.1">
    <property type="nucleotide sequence ID" value="NZ_BMVZ01000022.1"/>
</dbReference>
<dbReference type="EMBL" id="JAATEL010000036">
    <property type="protein sequence ID" value="NJP17227.1"/>
    <property type="molecule type" value="Genomic_DNA"/>
</dbReference>
<name>A0ABX0YYW3_STRTL</name>